<reference evidence="1 2" key="1">
    <citation type="submission" date="2019-02" db="EMBL/GenBank/DDBJ databases">
        <authorList>
            <person name="Goldberg S.R."/>
            <person name="Haltli B.A."/>
            <person name="Correa H."/>
            <person name="Russell K.G."/>
        </authorList>
    </citation>
    <scope>NUCLEOTIDE SEQUENCE [LARGE SCALE GENOMIC DNA]</scope>
    <source>
        <strain evidence="1 2">JCM 16186</strain>
    </source>
</reference>
<proteinExistence type="predicted"/>
<name>A0ABW9RJK9_9BACT</name>
<keyword evidence="2" id="KW-1185">Reference proteome</keyword>
<gene>
    <name evidence="1" type="ORF">E1163_01250</name>
</gene>
<dbReference type="RefSeq" id="WP_155168710.1">
    <property type="nucleotide sequence ID" value="NZ_BAAAFL010000012.1"/>
</dbReference>
<organism evidence="1 2">
    <name type="scientific">Fulvivirga kasyanovii</name>
    <dbReference type="NCBI Taxonomy" id="396812"/>
    <lineage>
        <taxon>Bacteria</taxon>
        <taxon>Pseudomonadati</taxon>
        <taxon>Bacteroidota</taxon>
        <taxon>Cytophagia</taxon>
        <taxon>Cytophagales</taxon>
        <taxon>Fulvivirgaceae</taxon>
        <taxon>Fulvivirga</taxon>
    </lineage>
</organism>
<dbReference type="EMBL" id="SMLW01000237">
    <property type="protein sequence ID" value="MTI23569.1"/>
    <property type="molecule type" value="Genomic_DNA"/>
</dbReference>
<protein>
    <submittedName>
        <fullName evidence="1">Uncharacterized protein</fullName>
    </submittedName>
</protein>
<evidence type="ECO:0000313" key="1">
    <source>
        <dbReference type="EMBL" id="MTI23569.1"/>
    </source>
</evidence>
<comment type="caution">
    <text evidence="1">The sequence shown here is derived from an EMBL/GenBank/DDBJ whole genome shotgun (WGS) entry which is preliminary data.</text>
</comment>
<dbReference type="Proteomes" id="UP000798808">
    <property type="component" value="Unassembled WGS sequence"/>
</dbReference>
<evidence type="ECO:0000313" key="2">
    <source>
        <dbReference type="Proteomes" id="UP000798808"/>
    </source>
</evidence>
<sequence length="79" mass="9281">MQNGKKKHNVTPDRIRAKKEFSHLTEDEALEMIRQMERLSEIVLRHVLSEMNKSESSKGSNYHKKRDIFAAFSTSYKGR</sequence>
<accession>A0ABW9RJK9</accession>